<dbReference type="AlphaFoldDB" id="A0AA37UM77"/>
<evidence type="ECO:0000259" key="4">
    <source>
        <dbReference type="Pfam" id="PF07729"/>
    </source>
</evidence>
<evidence type="ECO:0000313" key="5">
    <source>
        <dbReference type="EMBL" id="GMA29516.1"/>
    </source>
</evidence>
<keyword evidence="2" id="KW-0238">DNA-binding</keyword>
<evidence type="ECO:0000256" key="1">
    <source>
        <dbReference type="ARBA" id="ARBA00023015"/>
    </source>
</evidence>
<dbReference type="EMBL" id="BSUL01000001">
    <property type="protein sequence ID" value="GMA29516.1"/>
    <property type="molecule type" value="Genomic_DNA"/>
</dbReference>
<dbReference type="GO" id="GO:0003677">
    <property type="term" value="F:DNA binding"/>
    <property type="evidence" value="ECO:0007669"/>
    <property type="project" value="UniProtKB-KW"/>
</dbReference>
<proteinExistence type="predicted"/>
<reference evidence="5 6" key="1">
    <citation type="journal article" date="2014" name="Int. J. Syst. Evol. Microbiol.">
        <title>Complete genome sequence of Corynebacterium casei LMG S-19264T (=DSM 44701T), isolated from a smear-ripened cheese.</title>
        <authorList>
            <consortium name="US DOE Joint Genome Institute (JGI-PGF)"/>
            <person name="Walter F."/>
            <person name="Albersmeier A."/>
            <person name="Kalinowski J."/>
            <person name="Ruckert C."/>
        </authorList>
    </citation>
    <scope>NUCLEOTIDE SEQUENCE [LARGE SCALE GENOMIC DNA]</scope>
    <source>
        <strain evidence="5 6">NBRC 112289</strain>
    </source>
</reference>
<name>A0AA37UM77_9MICO</name>
<keyword evidence="6" id="KW-1185">Reference proteome</keyword>
<evidence type="ECO:0000313" key="6">
    <source>
        <dbReference type="Proteomes" id="UP001157160"/>
    </source>
</evidence>
<dbReference type="InterPro" id="IPR008920">
    <property type="entry name" value="TF_FadR/GntR_C"/>
</dbReference>
<keyword evidence="3" id="KW-0804">Transcription</keyword>
<feature type="domain" description="GntR C-terminal" evidence="4">
    <location>
        <begin position="4"/>
        <end position="48"/>
    </location>
</feature>
<dbReference type="Pfam" id="PF07729">
    <property type="entry name" value="FCD"/>
    <property type="match status" value="1"/>
</dbReference>
<organism evidence="5 6">
    <name type="scientific">Arenivirga flava</name>
    <dbReference type="NCBI Taxonomy" id="1930060"/>
    <lineage>
        <taxon>Bacteria</taxon>
        <taxon>Bacillati</taxon>
        <taxon>Actinomycetota</taxon>
        <taxon>Actinomycetes</taxon>
        <taxon>Micrococcales</taxon>
        <taxon>Microbacteriaceae</taxon>
        <taxon>Arenivirga</taxon>
    </lineage>
</organism>
<sequence>MSGRVRWLFRLTPQRDTTGMWVEHREIVDAIVAGQPDVAELLTAAHVERGRIESMPLLAAQLPASAPVVRGRRRRAAAS</sequence>
<accession>A0AA37UM77</accession>
<dbReference type="SUPFAM" id="SSF48008">
    <property type="entry name" value="GntR ligand-binding domain-like"/>
    <property type="match status" value="1"/>
</dbReference>
<dbReference type="InterPro" id="IPR011711">
    <property type="entry name" value="GntR_C"/>
</dbReference>
<dbReference type="Proteomes" id="UP001157160">
    <property type="component" value="Unassembled WGS sequence"/>
</dbReference>
<comment type="caution">
    <text evidence="5">The sequence shown here is derived from an EMBL/GenBank/DDBJ whole genome shotgun (WGS) entry which is preliminary data.</text>
</comment>
<gene>
    <name evidence="5" type="ORF">GCM10025874_27690</name>
</gene>
<evidence type="ECO:0000256" key="2">
    <source>
        <dbReference type="ARBA" id="ARBA00023125"/>
    </source>
</evidence>
<evidence type="ECO:0000256" key="3">
    <source>
        <dbReference type="ARBA" id="ARBA00023163"/>
    </source>
</evidence>
<protein>
    <recommendedName>
        <fullName evidence="4">GntR C-terminal domain-containing protein</fullName>
    </recommendedName>
</protein>
<dbReference type="Gene3D" id="1.20.120.530">
    <property type="entry name" value="GntR ligand-binding domain-like"/>
    <property type="match status" value="1"/>
</dbReference>
<keyword evidence="1" id="KW-0805">Transcription regulation</keyword>